<keyword evidence="3" id="KW-1185">Reference proteome</keyword>
<organism evidence="2 3">
    <name type="scientific">Amphimedon queenslandica</name>
    <name type="common">Sponge</name>
    <dbReference type="NCBI Taxonomy" id="400682"/>
    <lineage>
        <taxon>Eukaryota</taxon>
        <taxon>Metazoa</taxon>
        <taxon>Porifera</taxon>
        <taxon>Demospongiae</taxon>
        <taxon>Heteroscleromorpha</taxon>
        <taxon>Haplosclerida</taxon>
        <taxon>Niphatidae</taxon>
        <taxon>Amphimedon</taxon>
    </lineage>
</organism>
<protein>
    <recommendedName>
        <fullName evidence="4">C-terminal of Roc (COR) domain-containing protein</fullName>
    </recommendedName>
</protein>
<evidence type="ECO:0000313" key="3">
    <source>
        <dbReference type="Proteomes" id="UP000007879"/>
    </source>
</evidence>
<dbReference type="EnsemblMetazoa" id="XM_020003444.1">
    <property type="protein sequence ID" value="XP_019859003.1"/>
    <property type="gene ID" value="LOC109587209"/>
</dbReference>
<evidence type="ECO:0000313" key="2">
    <source>
        <dbReference type="EnsemblMetazoa" id="XP_019859003.1"/>
    </source>
</evidence>
<dbReference type="Proteomes" id="UP000007879">
    <property type="component" value="Unassembled WGS sequence"/>
</dbReference>
<reference evidence="3" key="1">
    <citation type="journal article" date="2010" name="Nature">
        <title>The Amphimedon queenslandica genome and the evolution of animal complexity.</title>
        <authorList>
            <person name="Srivastava M."/>
            <person name="Simakov O."/>
            <person name="Chapman J."/>
            <person name="Fahey B."/>
            <person name="Gauthier M.E."/>
            <person name="Mitros T."/>
            <person name="Richards G.S."/>
            <person name="Conaco C."/>
            <person name="Dacre M."/>
            <person name="Hellsten U."/>
            <person name="Larroux C."/>
            <person name="Putnam N.H."/>
            <person name="Stanke M."/>
            <person name="Adamska M."/>
            <person name="Darling A."/>
            <person name="Degnan S.M."/>
            <person name="Oakley T.H."/>
            <person name="Plachetzki D.C."/>
            <person name="Zhai Y."/>
            <person name="Adamski M."/>
            <person name="Calcino A."/>
            <person name="Cummins S.F."/>
            <person name="Goodstein D.M."/>
            <person name="Harris C."/>
            <person name="Jackson D.J."/>
            <person name="Leys S.P."/>
            <person name="Shu S."/>
            <person name="Woodcroft B.J."/>
            <person name="Vervoort M."/>
            <person name="Kosik K.S."/>
            <person name="Manning G."/>
            <person name="Degnan B.M."/>
            <person name="Rokhsar D.S."/>
        </authorList>
    </citation>
    <scope>NUCLEOTIDE SEQUENCE [LARGE SCALE GENOMIC DNA]</scope>
</reference>
<evidence type="ECO:0008006" key="4">
    <source>
        <dbReference type="Google" id="ProtNLM"/>
    </source>
</evidence>
<sequence>MEYSQSLASSSVLSQTSSKVNTTSVDNVAAVAKKLEELQCYLPQLSEMIDRRKNGGPSNELNKLQNLYKVIQTKNASISMSTLEKSHIVLKRMFSEDSSNNDSVRDKASANTTFEEIDQRYLQEAMEDGLVESSVTKTVVQGEARVGKSSVKSLLVSEPYTDNTSTNLIESPCVAVRCYGHTGKYWERIDEEEMGIKVIAAVQSDAVKKFECHPSDETKESEPVVKKKSIKTTKPISQHTDGKASKPKSQNESVQDSQSSMDVVSSSSAITPDAPVTIEFSNEKNAVVRVREFYQKCKRSKKEGTSLHNRRWLYFIDSGGQIQFQKLLPAFMPYASVLLLVVNLSKDLNDPSSTAMQLSEGEISVGQYSLSVIEVLKQLLSAITSSAQQYRSLIADDSTLSKCIKPPSDKLKVLPVATHRDEYDETRTESVEEKKKQLKQVFKLHNSCEIIGHEGRIFLHEIDGRDALNVDHNRHNPNLDKIVKILDESAYEIKVPLKWYCFGVLLHDVAKESCGILSLSYCQELGQQLKVGLSSEESLSAIKFLSFLNKLLFYPDSPAGDLVFVNLESLINIIRDLVVSICKDHSAVNNDLLPNREPLVSRGELSTEILMEASEQCRKISQSIPKFESKILGLFEYLLIAAPMPNEGCFLMPALLPIKNVSDINPFPDTTPLLLYFKAAVPMGLFCAIIVHLLSHKDSSWNVAEEESNFSNYFTLRCPDLLRSDIVLVEQLDCITVYCEAADDYIPARDAVEEAIDVAMSKHKLSTCEKPKRAFYCPCGKGRHAAVASWLKTQNCYVFHCTSSKKSQNLAEDCSSWLDVYQTRKRQHNDELQNLPDIPETNVAYQVLVDSTTEIKDHFSDDYSDFADKLLEIKVITERERSTITDRNTCQDKYKRMGGVIDYVKKAVQIKESVFILFLNIFHEKGTQSSTEFARKLMQRYKDKTKLSDVSLESLSKRTKQSEHEF</sequence>
<proteinExistence type="predicted"/>
<dbReference type="InterPro" id="IPR027417">
    <property type="entry name" value="P-loop_NTPase"/>
</dbReference>
<dbReference type="GeneID" id="109587209"/>
<accession>A0AAN0JQA6</accession>
<dbReference type="SUPFAM" id="SSF52540">
    <property type="entry name" value="P-loop containing nucleoside triphosphate hydrolases"/>
    <property type="match status" value="1"/>
</dbReference>
<dbReference type="RefSeq" id="XP_019859003.1">
    <property type="nucleotide sequence ID" value="XM_020003444.1"/>
</dbReference>
<dbReference type="KEGG" id="aqu:109587209"/>
<feature type="compositionally biased region" description="Basic and acidic residues" evidence="1">
    <location>
        <begin position="212"/>
        <end position="225"/>
    </location>
</feature>
<reference evidence="2" key="2">
    <citation type="submission" date="2024-06" db="UniProtKB">
        <authorList>
            <consortium name="EnsemblMetazoa"/>
        </authorList>
    </citation>
    <scope>IDENTIFICATION</scope>
</reference>
<feature type="region of interest" description="Disordered" evidence="1">
    <location>
        <begin position="212"/>
        <end position="266"/>
    </location>
</feature>
<evidence type="ECO:0000256" key="1">
    <source>
        <dbReference type="SAM" id="MobiDB-lite"/>
    </source>
</evidence>
<dbReference type="AlphaFoldDB" id="A0AAN0JQA6"/>
<feature type="compositionally biased region" description="Low complexity" evidence="1">
    <location>
        <begin position="253"/>
        <end position="266"/>
    </location>
</feature>
<name>A0AAN0JQA6_AMPQE</name>